<dbReference type="AlphaFoldDB" id="A0A2A2IBJ8"/>
<comment type="caution">
    <text evidence="1">The sequence shown here is derived from an EMBL/GenBank/DDBJ whole genome shotgun (WGS) entry which is preliminary data.</text>
</comment>
<dbReference type="Proteomes" id="UP000218887">
    <property type="component" value="Unassembled WGS sequence"/>
</dbReference>
<sequence>MMTKINRKSIDTIVKETGLTYDDYAAINDDNRYELANGQLELMSPAPSVNHQLVSFEIT</sequence>
<dbReference type="RefSeq" id="WP_095656432.1">
    <property type="nucleotide sequence ID" value="NZ_NPOA01000011.1"/>
</dbReference>
<reference evidence="1 2" key="1">
    <citation type="submission" date="2017-08" db="EMBL/GenBank/DDBJ databases">
        <title>Virgibacillus indicus sp. nov. and Virgibacillus profoundi sp. nov, two moderately halophilic bacteria isolated from marine sediment by using the Microfluidic Streak Plate.</title>
        <authorList>
            <person name="Xu B."/>
            <person name="Hu B."/>
            <person name="Wang J."/>
            <person name="Zhu Y."/>
            <person name="Huang L."/>
            <person name="Du W."/>
            <person name="Huang Y."/>
        </authorList>
    </citation>
    <scope>NUCLEOTIDE SEQUENCE [LARGE SCALE GENOMIC DNA]</scope>
    <source>
        <strain evidence="1 2">IO3-P3-H5</strain>
    </source>
</reference>
<protein>
    <submittedName>
        <fullName evidence="1">Uncharacterized protein</fullName>
    </submittedName>
</protein>
<name>A0A2A2IBJ8_9BACI</name>
<gene>
    <name evidence="1" type="ORF">CIL05_15335</name>
</gene>
<dbReference type="OrthoDB" id="9799703at2"/>
<accession>A0A2A2IBJ8</accession>
<organism evidence="1 2">
    <name type="scientific">Virgibacillus profundi</name>
    <dbReference type="NCBI Taxonomy" id="2024555"/>
    <lineage>
        <taxon>Bacteria</taxon>
        <taxon>Bacillati</taxon>
        <taxon>Bacillota</taxon>
        <taxon>Bacilli</taxon>
        <taxon>Bacillales</taxon>
        <taxon>Bacillaceae</taxon>
        <taxon>Virgibacillus</taxon>
    </lineage>
</organism>
<evidence type="ECO:0000313" key="2">
    <source>
        <dbReference type="Proteomes" id="UP000218887"/>
    </source>
</evidence>
<proteinExistence type="predicted"/>
<evidence type="ECO:0000313" key="1">
    <source>
        <dbReference type="EMBL" id="PAV28664.1"/>
    </source>
</evidence>
<dbReference type="EMBL" id="NPOA01000011">
    <property type="protein sequence ID" value="PAV28664.1"/>
    <property type="molecule type" value="Genomic_DNA"/>
</dbReference>
<dbReference type="Gene3D" id="3.90.1570.10">
    <property type="entry name" value="tt1808, chain A"/>
    <property type="match status" value="1"/>
</dbReference>
<keyword evidence="2" id="KW-1185">Reference proteome</keyword>
<dbReference type="InterPro" id="IPR012296">
    <property type="entry name" value="Nuclease_put_TT1808"/>
</dbReference>